<feature type="transmembrane region" description="Helical" evidence="1">
    <location>
        <begin position="16"/>
        <end position="41"/>
    </location>
</feature>
<proteinExistence type="predicted"/>
<dbReference type="PATRIC" id="fig|727.582.peg.1934"/>
<sequence length="42" mass="4845">MGLVSFKPNGLLPNSIMYSLTVIKISLLGWFCFFHFILFVIH</sequence>
<dbReference type="AlphaFoldDB" id="A0A158T025"/>
<evidence type="ECO:0000313" key="3">
    <source>
        <dbReference type="Proteomes" id="UP000050700"/>
    </source>
</evidence>
<keyword evidence="1" id="KW-0812">Transmembrane</keyword>
<gene>
    <name evidence="2" type="ORF">NTHI1209_02124</name>
</gene>
<dbReference type="Proteomes" id="UP000050700">
    <property type="component" value="Unassembled WGS sequence"/>
</dbReference>
<keyword evidence="1" id="KW-1133">Transmembrane helix</keyword>
<comment type="caution">
    <text evidence="2">The sequence shown here is derived from an EMBL/GenBank/DDBJ whole genome shotgun (WGS) entry which is preliminary data.</text>
</comment>
<reference evidence="2 3" key="1">
    <citation type="submission" date="2014-05" db="EMBL/GenBank/DDBJ databases">
        <title>Methylome analysis of the phasevarions of Haemophilus influenzae.</title>
        <authorList>
            <person name="Atack J.M."/>
            <person name="Fox K.L."/>
            <person name="Power P.M."/>
            <person name="Clark T."/>
            <person name="Jurcisek J."/>
            <person name="Korlach J."/>
            <person name="Bakaletz L.O."/>
            <person name="Jennings M.P."/>
        </authorList>
    </citation>
    <scope>NUCLEOTIDE SEQUENCE [LARGE SCALE GENOMIC DNA]</scope>
    <source>
        <strain evidence="2 3">1209</strain>
    </source>
</reference>
<organism evidence="2 3">
    <name type="scientific">Haemophilus influenzae</name>
    <dbReference type="NCBI Taxonomy" id="727"/>
    <lineage>
        <taxon>Bacteria</taxon>
        <taxon>Pseudomonadati</taxon>
        <taxon>Pseudomonadota</taxon>
        <taxon>Gammaproteobacteria</taxon>
        <taxon>Pasteurellales</taxon>
        <taxon>Pasteurellaceae</taxon>
        <taxon>Haemophilus</taxon>
    </lineage>
</organism>
<accession>A0A158T025</accession>
<keyword evidence="1" id="KW-0472">Membrane</keyword>
<dbReference type="EMBL" id="JMQP01000002">
    <property type="protein sequence ID" value="KIS36469.1"/>
    <property type="molecule type" value="Genomic_DNA"/>
</dbReference>
<evidence type="ECO:0000313" key="2">
    <source>
        <dbReference type="EMBL" id="KIS36469.1"/>
    </source>
</evidence>
<evidence type="ECO:0000256" key="1">
    <source>
        <dbReference type="SAM" id="Phobius"/>
    </source>
</evidence>
<protein>
    <submittedName>
        <fullName evidence="2">Uncharacterized protein</fullName>
    </submittedName>
</protein>
<name>A0A158T025_HAEIF</name>